<evidence type="ECO:0000259" key="2">
    <source>
        <dbReference type="Pfam" id="PF03625"/>
    </source>
</evidence>
<keyword evidence="1" id="KW-0472">Membrane</keyword>
<dbReference type="Pfam" id="PF03625">
    <property type="entry name" value="DUF302"/>
    <property type="match status" value="1"/>
</dbReference>
<protein>
    <recommendedName>
        <fullName evidence="2">DUF302 domain-containing protein</fullName>
    </recommendedName>
</protein>
<dbReference type="Gene3D" id="3.30.310.70">
    <property type="entry name" value="TT1751-like domain"/>
    <property type="match status" value="1"/>
</dbReference>
<dbReference type="InterPro" id="IPR005180">
    <property type="entry name" value="DUF302"/>
</dbReference>
<feature type="transmembrane region" description="Helical" evidence="1">
    <location>
        <begin position="6"/>
        <end position="24"/>
    </location>
</feature>
<dbReference type="AlphaFoldDB" id="A0A1W1BDJ7"/>
<organism evidence="3">
    <name type="scientific">hydrothermal vent metagenome</name>
    <dbReference type="NCBI Taxonomy" id="652676"/>
    <lineage>
        <taxon>unclassified sequences</taxon>
        <taxon>metagenomes</taxon>
        <taxon>ecological metagenomes</taxon>
    </lineage>
</organism>
<dbReference type="EMBL" id="FPHC01000023">
    <property type="protein sequence ID" value="SFV51508.1"/>
    <property type="molecule type" value="Genomic_DNA"/>
</dbReference>
<dbReference type="InterPro" id="IPR035923">
    <property type="entry name" value="TT1751-like_sf"/>
</dbReference>
<evidence type="ECO:0000256" key="1">
    <source>
        <dbReference type="SAM" id="Phobius"/>
    </source>
</evidence>
<keyword evidence="1" id="KW-1133">Transmembrane helix</keyword>
<keyword evidence="1" id="KW-0812">Transmembrane</keyword>
<dbReference type="SUPFAM" id="SSF103247">
    <property type="entry name" value="TT1751-like"/>
    <property type="match status" value="1"/>
</dbReference>
<reference evidence="3" key="1">
    <citation type="submission" date="2016-10" db="EMBL/GenBank/DDBJ databases">
        <authorList>
            <person name="de Groot N.N."/>
        </authorList>
    </citation>
    <scope>NUCLEOTIDE SEQUENCE</scope>
</reference>
<name>A0A1W1BDJ7_9ZZZZ</name>
<evidence type="ECO:0000313" key="3">
    <source>
        <dbReference type="EMBL" id="SFV51508.1"/>
    </source>
</evidence>
<feature type="domain" description="DUF302" evidence="2">
    <location>
        <begin position="113"/>
        <end position="165"/>
    </location>
</feature>
<sequence>MNFIKGIFTAIGTIVVFGLIFVFVKFDLGTRIEQVKALDPQALPEYMKMFDKVLTTGDPAKGMVRKVKMQIPEGMTKEEAIENAIEVMDSVGEEYGLAMVDTKLMSRGETDSAGVYQPYIRIRSYCSKTIAQIFLGHSAEFIGFMPCRIGIVENKKGEIWLYTMSMELMINGGQPLPPKLLKLANEVRTGMYSMLEKAAKGDED</sequence>
<accession>A0A1W1BDJ7</accession>
<gene>
    <name evidence="3" type="ORF">MNB_SV-6-775</name>
</gene>
<proteinExistence type="predicted"/>